<accession>A0A832DJ53</accession>
<gene>
    <name evidence="8" type="primary">purC</name>
    <name evidence="10" type="ORF">ENS56_10245</name>
</gene>
<protein>
    <recommendedName>
        <fullName evidence="8">Phosphoribosylaminoimidazole-succinocarboxamide synthase</fullName>
        <ecNumber evidence="8">6.3.2.6</ecNumber>
    </recommendedName>
    <alternativeName>
        <fullName evidence="8">SAICAR synthetase</fullName>
    </alternativeName>
</protein>
<dbReference type="SUPFAM" id="SSF56104">
    <property type="entry name" value="SAICAR synthase-like"/>
    <property type="match status" value="1"/>
</dbReference>
<dbReference type="AlphaFoldDB" id="A0A832DJ53"/>
<evidence type="ECO:0000256" key="2">
    <source>
        <dbReference type="ARBA" id="ARBA00010190"/>
    </source>
</evidence>
<comment type="caution">
    <text evidence="10">The sequence shown here is derived from an EMBL/GenBank/DDBJ whole genome shotgun (WGS) entry which is preliminary data.</text>
</comment>
<dbReference type="NCBIfam" id="TIGR00081">
    <property type="entry name" value="purC"/>
    <property type="match status" value="1"/>
</dbReference>
<dbReference type="HAMAP" id="MF_00137">
    <property type="entry name" value="SAICAR_synth"/>
    <property type="match status" value="1"/>
</dbReference>
<keyword evidence="3 8" id="KW-0436">Ligase</keyword>
<comment type="pathway">
    <text evidence="1 8">Purine metabolism; IMP biosynthesis via de novo pathway; 5-amino-1-(5-phospho-D-ribosyl)imidazole-4-carboxamide from 5-amino-1-(5-phospho-D-ribosyl)imidazole-4-carboxylate: step 1/2.</text>
</comment>
<sequence length="297" mass="33771">MYPKVILQTNFPGLKFIKRGKVRDIYEVGENLLIVSTDRISAFDVIMNQGIPYKGMILTKISEFWFNFVKDIIPNHLITTNVEEFPAECKPYTEVLRGRSMLVKKTEVIPIESVVRGYITGSGMVDYKATGSICGIQLPEGLVESEKLSEPIFTPATKEELGAHDQNISEEEAKKLVGADVINFIKEKTIAIYKKAYEYALKRGIIIADTKMEFGKFDGGIILIDELLTPDSSRFWPADKYQKGKVQESFDKQYLRNYLISINFNRKPPAPDLPEEIIQRTAEKYLEALEKLTGQKI</sequence>
<dbReference type="Gene3D" id="3.30.470.20">
    <property type="entry name" value="ATP-grasp fold, B domain"/>
    <property type="match status" value="1"/>
</dbReference>
<name>A0A832DJ53_9BACT</name>
<evidence type="ECO:0000256" key="4">
    <source>
        <dbReference type="ARBA" id="ARBA00022741"/>
    </source>
</evidence>
<keyword evidence="4 8" id="KW-0547">Nucleotide-binding</keyword>
<reference evidence="10" key="1">
    <citation type="journal article" date="2020" name="mSystems">
        <title>Genome- and Community-Level Interaction Insights into Carbon Utilization and Element Cycling Functions of Hydrothermarchaeota in Hydrothermal Sediment.</title>
        <authorList>
            <person name="Zhou Z."/>
            <person name="Liu Y."/>
            <person name="Xu W."/>
            <person name="Pan J."/>
            <person name="Luo Z.H."/>
            <person name="Li M."/>
        </authorList>
    </citation>
    <scope>NUCLEOTIDE SEQUENCE [LARGE SCALE GENOMIC DNA]</scope>
    <source>
        <strain evidence="10">SpSt-500</strain>
    </source>
</reference>
<evidence type="ECO:0000313" key="10">
    <source>
        <dbReference type="EMBL" id="HGT48407.1"/>
    </source>
</evidence>
<dbReference type="GO" id="GO:0005737">
    <property type="term" value="C:cytoplasm"/>
    <property type="evidence" value="ECO:0007669"/>
    <property type="project" value="TreeGrafter"/>
</dbReference>
<proteinExistence type="inferred from homology"/>
<dbReference type="InterPro" id="IPR001636">
    <property type="entry name" value="SAICAR_synth"/>
</dbReference>
<evidence type="ECO:0000256" key="7">
    <source>
        <dbReference type="ARBA" id="ARBA00048475"/>
    </source>
</evidence>
<dbReference type="Pfam" id="PF01259">
    <property type="entry name" value="SAICAR_synt"/>
    <property type="match status" value="1"/>
</dbReference>
<dbReference type="NCBIfam" id="NF010568">
    <property type="entry name" value="PRK13961.1"/>
    <property type="match status" value="1"/>
</dbReference>
<feature type="domain" description="SAICAR synthetase/ADE2 N-terminal" evidence="9">
    <location>
        <begin position="17"/>
        <end position="262"/>
    </location>
</feature>
<comment type="catalytic activity">
    <reaction evidence="7 8">
        <text>5-amino-1-(5-phospho-D-ribosyl)imidazole-4-carboxylate + L-aspartate + ATP = (2S)-2-[5-amino-1-(5-phospho-beta-D-ribosyl)imidazole-4-carboxamido]succinate + ADP + phosphate + 2 H(+)</text>
        <dbReference type="Rhea" id="RHEA:22628"/>
        <dbReference type="ChEBI" id="CHEBI:15378"/>
        <dbReference type="ChEBI" id="CHEBI:29991"/>
        <dbReference type="ChEBI" id="CHEBI:30616"/>
        <dbReference type="ChEBI" id="CHEBI:43474"/>
        <dbReference type="ChEBI" id="CHEBI:58443"/>
        <dbReference type="ChEBI" id="CHEBI:77657"/>
        <dbReference type="ChEBI" id="CHEBI:456216"/>
        <dbReference type="EC" id="6.3.2.6"/>
    </reaction>
</comment>
<dbReference type="FunFam" id="3.30.200.20:FF:000392">
    <property type="entry name" value="Phosphoribosylaminoimidazole-succinocarboxamide synthase"/>
    <property type="match status" value="1"/>
</dbReference>
<dbReference type="FunFam" id="3.30.470.20:FF:000015">
    <property type="entry name" value="Phosphoribosylaminoimidazole-succinocarboxamide synthase"/>
    <property type="match status" value="1"/>
</dbReference>
<dbReference type="GO" id="GO:0004639">
    <property type="term" value="F:phosphoribosylaminoimidazolesuccinocarboxamide synthase activity"/>
    <property type="evidence" value="ECO:0007669"/>
    <property type="project" value="UniProtKB-UniRule"/>
</dbReference>
<evidence type="ECO:0000256" key="1">
    <source>
        <dbReference type="ARBA" id="ARBA00004672"/>
    </source>
</evidence>
<evidence type="ECO:0000256" key="6">
    <source>
        <dbReference type="ARBA" id="ARBA00022840"/>
    </source>
</evidence>
<dbReference type="InterPro" id="IPR018236">
    <property type="entry name" value="SAICAR_synthetase_CS"/>
</dbReference>
<dbReference type="InterPro" id="IPR028923">
    <property type="entry name" value="SAICAR_synt/ADE2_N"/>
</dbReference>
<dbReference type="PANTHER" id="PTHR43700:SF1">
    <property type="entry name" value="PHOSPHORIBOSYLAMINOIMIDAZOLE-SUCCINOCARBOXAMIDE SYNTHASE"/>
    <property type="match status" value="1"/>
</dbReference>
<dbReference type="PANTHER" id="PTHR43700">
    <property type="entry name" value="PHOSPHORIBOSYLAMINOIMIDAZOLE-SUCCINOCARBOXAMIDE SYNTHASE"/>
    <property type="match status" value="1"/>
</dbReference>
<evidence type="ECO:0000256" key="5">
    <source>
        <dbReference type="ARBA" id="ARBA00022755"/>
    </source>
</evidence>
<dbReference type="EMBL" id="DSVI01000016">
    <property type="protein sequence ID" value="HGT48407.1"/>
    <property type="molecule type" value="Genomic_DNA"/>
</dbReference>
<keyword evidence="5 8" id="KW-0658">Purine biosynthesis</keyword>
<dbReference type="CDD" id="cd01414">
    <property type="entry name" value="SAICAR_synt_Sc"/>
    <property type="match status" value="1"/>
</dbReference>
<evidence type="ECO:0000259" key="9">
    <source>
        <dbReference type="Pfam" id="PF01259"/>
    </source>
</evidence>
<dbReference type="PROSITE" id="PS01057">
    <property type="entry name" value="SAICAR_SYNTHETASE_1"/>
    <property type="match status" value="1"/>
</dbReference>
<dbReference type="EC" id="6.3.2.6" evidence="8"/>
<dbReference type="Gene3D" id="3.30.200.20">
    <property type="entry name" value="Phosphorylase Kinase, domain 1"/>
    <property type="match status" value="1"/>
</dbReference>
<evidence type="ECO:0000256" key="8">
    <source>
        <dbReference type="HAMAP-Rule" id="MF_00137"/>
    </source>
</evidence>
<organism evidence="10">
    <name type="scientific">Ignavibacterium album</name>
    <dbReference type="NCBI Taxonomy" id="591197"/>
    <lineage>
        <taxon>Bacteria</taxon>
        <taxon>Pseudomonadati</taxon>
        <taxon>Ignavibacteriota</taxon>
        <taxon>Ignavibacteria</taxon>
        <taxon>Ignavibacteriales</taxon>
        <taxon>Ignavibacteriaceae</taxon>
        <taxon>Ignavibacterium</taxon>
    </lineage>
</organism>
<dbReference type="UniPathway" id="UPA00074">
    <property type="reaction ID" value="UER00131"/>
</dbReference>
<dbReference type="GO" id="GO:0006189">
    <property type="term" value="P:'de novo' IMP biosynthetic process"/>
    <property type="evidence" value="ECO:0007669"/>
    <property type="project" value="UniProtKB-UniRule"/>
</dbReference>
<comment type="similarity">
    <text evidence="2 8">Belongs to the SAICAR synthetase family.</text>
</comment>
<keyword evidence="6 8" id="KW-0067">ATP-binding</keyword>
<evidence type="ECO:0000256" key="3">
    <source>
        <dbReference type="ARBA" id="ARBA00022598"/>
    </source>
</evidence>
<dbReference type="GO" id="GO:0005524">
    <property type="term" value="F:ATP binding"/>
    <property type="evidence" value="ECO:0007669"/>
    <property type="project" value="UniProtKB-KW"/>
</dbReference>